<feature type="compositionally biased region" description="Basic and acidic residues" evidence="1">
    <location>
        <begin position="161"/>
        <end position="171"/>
    </location>
</feature>
<reference evidence="2" key="1">
    <citation type="journal article" date="2021" name="Nat. Commun.">
        <title>Genetic determinants of endophytism in the Arabidopsis root mycobiome.</title>
        <authorList>
            <person name="Mesny F."/>
            <person name="Miyauchi S."/>
            <person name="Thiergart T."/>
            <person name="Pickel B."/>
            <person name="Atanasova L."/>
            <person name="Karlsson M."/>
            <person name="Huettel B."/>
            <person name="Barry K.W."/>
            <person name="Haridas S."/>
            <person name="Chen C."/>
            <person name="Bauer D."/>
            <person name="Andreopoulos W."/>
            <person name="Pangilinan J."/>
            <person name="LaButti K."/>
            <person name="Riley R."/>
            <person name="Lipzen A."/>
            <person name="Clum A."/>
            <person name="Drula E."/>
            <person name="Henrissat B."/>
            <person name="Kohler A."/>
            <person name="Grigoriev I.V."/>
            <person name="Martin F.M."/>
            <person name="Hacquard S."/>
        </authorList>
    </citation>
    <scope>NUCLEOTIDE SEQUENCE</scope>
    <source>
        <strain evidence="2">MPI-CAGE-CH-0235</strain>
    </source>
</reference>
<keyword evidence="3" id="KW-1185">Reference proteome</keyword>
<feature type="region of interest" description="Disordered" evidence="1">
    <location>
        <begin position="1"/>
        <end position="21"/>
    </location>
</feature>
<feature type="compositionally biased region" description="Basic residues" evidence="1">
    <location>
        <begin position="321"/>
        <end position="330"/>
    </location>
</feature>
<proteinExistence type="predicted"/>
<feature type="region of interest" description="Disordered" evidence="1">
    <location>
        <begin position="114"/>
        <end position="174"/>
    </location>
</feature>
<sequence length="442" mass="48867">MSHQGDPRRARPNPPPRISNALTLRTTSNNDFVITGPATGQQTNLVSVVTVNGETRTIFRGDDDTGHFASLVTRGGAPRDTPIEGIMRLATNHATRRRMLRDAHLLDEFEARHEQASRRVVELDDEGREIEPEHEPGPDRQSRTLNPRRRAEKKNRHRSRSRETYRSRSRDTPVPLAGAVLAAEPAQIAPDELLRPLAEPRVRLDEASLLIETALSAPDEPALLASDEPRPLLVEAAMPAPAEPVPSAPDESRPLLVEALPAPAEPALPAPDESIPLLVEAALLAPAEPLRLPAPAEPLRLLAPDEPPRLLAEPRPPLAPRGRRGQKAPRKAPEEPPRTFGDYAVARNNWVAEDTRTCGVCNRRGHMVEDCVDCSDDGLLHGCPICNAAHDLGSCQEYINANDERKLEILVDNRENMPPLFISEETTWHEYVYGRVHQGYTF</sequence>
<dbReference type="AlphaFoldDB" id="A0A8K0WMK6"/>
<dbReference type="OrthoDB" id="4777753at2759"/>
<evidence type="ECO:0000256" key="1">
    <source>
        <dbReference type="SAM" id="MobiDB-lite"/>
    </source>
</evidence>
<protein>
    <submittedName>
        <fullName evidence="2">Uncharacterized protein</fullName>
    </submittedName>
</protein>
<feature type="non-terminal residue" evidence="2">
    <location>
        <position position="1"/>
    </location>
</feature>
<feature type="region of interest" description="Disordered" evidence="1">
    <location>
        <begin position="300"/>
        <end position="341"/>
    </location>
</feature>
<feature type="compositionally biased region" description="Basic and acidic residues" evidence="1">
    <location>
        <begin position="129"/>
        <end position="142"/>
    </location>
</feature>
<evidence type="ECO:0000313" key="2">
    <source>
        <dbReference type="EMBL" id="KAH7311198.1"/>
    </source>
</evidence>
<accession>A0A8K0WMK6</accession>
<dbReference type="Proteomes" id="UP000813444">
    <property type="component" value="Unassembled WGS sequence"/>
</dbReference>
<comment type="caution">
    <text evidence="2">The sequence shown here is derived from an EMBL/GenBank/DDBJ whole genome shotgun (WGS) entry which is preliminary data.</text>
</comment>
<gene>
    <name evidence="2" type="ORF">B0I35DRAFT_488488</name>
</gene>
<name>A0A8K0WMK6_9HYPO</name>
<dbReference type="EMBL" id="JAGPNK010000011">
    <property type="protein sequence ID" value="KAH7311198.1"/>
    <property type="molecule type" value="Genomic_DNA"/>
</dbReference>
<feature type="compositionally biased region" description="Low complexity" evidence="1">
    <location>
        <begin position="300"/>
        <end position="313"/>
    </location>
</feature>
<evidence type="ECO:0000313" key="3">
    <source>
        <dbReference type="Proteomes" id="UP000813444"/>
    </source>
</evidence>
<feature type="compositionally biased region" description="Basic residues" evidence="1">
    <location>
        <begin position="146"/>
        <end position="160"/>
    </location>
</feature>
<organism evidence="2 3">
    <name type="scientific">Stachybotrys elegans</name>
    <dbReference type="NCBI Taxonomy" id="80388"/>
    <lineage>
        <taxon>Eukaryota</taxon>
        <taxon>Fungi</taxon>
        <taxon>Dikarya</taxon>
        <taxon>Ascomycota</taxon>
        <taxon>Pezizomycotina</taxon>
        <taxon>Sordariomycetes</taxon>
        <taxon>Hypocreomycetidae</taxon>
        <taxon>Hypocreales</taxon>
        <taxon>Stachybotryaceae</taxon>
        <taxon>Stachybotrys</taxon>
    </lineage>
</organism>